<gene>
    <name evidence="3" type="ORF">U14_03354</name>
</gene>
<dbReference type="EMBL" id="DF820458">
    <property type="protein sequence ID" value="GAK52105.1"/>
    <property type="molecule type" value="Genomic_DNA"/>
</dbReference>
<feature type="transmembrane region" description="Helical" evidence="1">
    <location>
        <begin position="12"/>
        <end position="32"/>
    </location>
</feature>
<dbReference type="SUPFAM" id="SSF53474">
    <property type="entry name" value="alpha/beta-Hydrolases"/>
    <property type="match status" value="1"/>
</dbReference>
<keyword evidence="4" id="KW-1185">Reference proteome</keyword>
<evidence type="ECO:0000313" key="4">
    <source>
        <dbReference type="Proteomes" id="UP000030700"/>
    </source>
</evidence>
<name>A0A081BNY9_9BACT</name>
<evidence type="ECO:0000256" key="1">
    <source>
        <dbReference type="SAM" id="Phobius"/>
    </source>
</evidence>
<organism evidence="3">
    <name type="scientific">Candidatus Moduliflexus flocculans</name>
    <dbReference type="NCBI Taxonomy" id="1499966"/>
    <lineage>
        <taxon>Bacteria</taxon>
        <taxon>Candidatus Moduliflexota</taxon>
        <taxon>Candidatus Moduliflexia</taxon>
        <taxon>Candidatus Moduliflexales</taxon>
        <taxon>Candidatus Moduliflexaceae</taxon>
    </lineage>
</organism>
<proteinExistence type="predicted"/>
<keyword evidence="1" id="KW-0812">Transmembrane</keyword>
<dbReference type="STRING" id="1499966.U14_03354"/>
<dbReference type="InterPro" id="IPR000073">
    <property type="entry name" value="AB_hydrolase_1"/>
</dbReference>
<dbReference type="InterPro" id="IPR029058">
    <property type="entry name" value="AB_hydrolase_fold"/>
</dbReference>
<dbReference type="Pfam" id="PF12697">
    <property type="entry name" value="Abhydrolase_6"/>
    <property type="match status" value="1"/>
</dbReference>
<dbReference type="HOGENOM" id="CLU_029375_6_1_0"/>
<feature type="domain" description="AB hydrolase-1" evidence="2">
    <location>
        <begin position="109"/>
        <end position="312"/>
    </location>
</feature>
<reference evidence="3" key="1">
    <citation type="journal article" date="2015" name="PeerJ">
        <title>First genomic representation of candidate bacterial phylum KSB3 points to enhanced environmental sensing as a trigger of wastewater bulking.</title>
        <authorList>
            <person name="Sekiguchi Y."/>
            <person name="Ohashi A."/>
            <person name="Parks D.H."/>
            <person name="Yamauchi T."/>
            <person name="Tyson G.W."/>
            <person name="Hugenholtz P."/>
        </authorList>
    </citation>
    <scope>NUCLEOTIDE SEQUENCE [LARGE SCALE GENOMIC DNA]</scope>
</reference>
<sequence length="324" mass="37095">MNWFIHNKKWQVRTIVIVGGFLLINVISYLHAYKFTHFIEDRTRTRSPELLSQYEKIKILFTGVSLPKPINTHTPEEYDIAYNTRTITSQQGLETIVWEIMSPHAHHVIILFHGYSSNKGDLLPLADALRHYQANIILVDFPGHGDSSYNWTTLGHKEADIVNAVYTYYQQHSPVVPILCGTSLGASAILAAVHRYQITPKGLILEMPYGSLYQTTKSRFHLMGFPISFPFAELLVFWGSVQCGYNAFTFNPVEYARDVTVPTLLMGGERDQRVPPAMLNEVYQHIVSQKKMLHVFHGAGHESLFHASPQEYRQNILTFLQYIE</sequence>
<dbReference type="PANTHER" id="PTHR12277">
    <property type="entry name" value="ALPHA/BETA HYDROLASE DOMAIN-CONTAINING PROTEIN"/>
    <property type="match status" value="1"/>
</dbReference>
<dbReference type="Gene3D" id="3.40.50.1820">
    <property type="entry name" value="alpha/beta hydrolase"/>
    <property type="match status" value="1"/>
</dbReference>
<keyword evidence="1" id="KW-1133">Transmembrane helix</keyword>
<dbReference type="AlphaFoldDB" id="A0A081BNY9"/>
<protein>
    <submittedName>
        <fullName evidence="3">Lysophospholipase-like protein</fullName>
    </submittedName>
</protein>
<dbReference type="Proteomes" id="UP000030700">
    <property type="component" value="Unassembled WGS sequence"/>
</dbReference>
<evidence type="ECO:0000313" key="3">
    <source>
        <dbReference type="EMBL" id="GAK52105.1"/>
    </source>
</evidence>
<evidence type="ECO:0000259" key="2">
    <source>
        <dbReference type="Pfam" id="PF12697"/>
    </source>
</evidence>
<keyword evidence="1" id="KW-0472">Membrane</keyword>
<accession>A0A081BNY9</accession>